<evidence type="ECO:0000256" key="3">
    <source>
        <dbReference type="ARBA" id="ARBA00022490"/>
    </source>
</evidence>
<name>A0A376B4A7_9ASCO</name>
<keyword evidence="3" id="KW-0963">Cytoplasm</keyword>
<evidence type="ECO:0000313" key="9">
    <source>
        <dbReference type="EMBL" id="SSD59525.1"/>
    </source>
</evidence>
<evidence type="ECO:0000256" key="5">
    <source>
        <dbReference type="ARBA" id="ARBA00023122"/>
    </source>
</evidence>
<feature type="compositionally biased region" description="Low complexity" evidence="7">
    <location>
        <begin position="7"/>
        <end position="32"/>
    </location>
</feature>
<gene>
    <name evidence="9" type="ORF">SCODWIG_01286</name>
</gene>
<feature type="region of interest" description="Disordered" evidence="7">
    <location>
        <begin position="619"/>
        <end position="652"/>
    </location>
</feature>
<feature type="domain" description="CBS" evidence="8">
    <location>
        <begin position="320"/>
        <end position="379"/>
    </location>
</feature>
<evidence type="ECO:0000256" key="6">
    <source>
        <dbReference type="PROSITE-ProRule" id="PRU00703"/>
    </source>
</evidence>
<keyword evidence="4" id="KW-0677">Repeat</keyword>
<keyword evidence="5 6" id="KW-0129">CBS domain</keyword>
<feature type="region of interest" description="Disordered" evidence="7">
    <location>
        <begin position="405"/>
        <end position="434"/>
    </location>
</feature>
<dbReference type="PROSITE" id="PS51371">
    <property type="entry name" value="CBS"/>
    <property type="match status" value="2"/>
</dbReference>
<dbReference type="AlphaFoldDB" id="A0A376B4A7"/>
<feature type="compositionally biased region" description="Low complexity" evidence="7">
    <location>
        <begin position="405"/>
        <end position="429"/>
    </location>
</feature>
<comment type="subcellular location">
    <subcellularLocation>
        <location evidence="1">Cytoplasm</location>
    </subcellularLocation>
</comment>
<dbReference type="Gene3D" id="3.10.580.10">
    <property type="entry name" value="CBS-domain"/>
    <property type="match status" value="2"/>
</dbReference>
<dbReference type="InterPro" id="IPR046342">
    <property type="entry name" value="CBS_dom_sf"/>
</dbReference>
<evidence type="ECO:0000313" key="10">
    <source>
        <dbReference type="Proteomes" id="UP000262825"/>
    </source>
</evidence>
<dbReference type="GO" id="GO:0004865">
    <property type="term" value="F:protein serine/threonine phosphatase inhibitor activity"/>
    <property type="evidence" value="ECO:0007669"/>
    <property type="project" value="TreeGrafter"/>
</dbReference>
<evidence type="ECO:0000256" key="1">
    <source>
        <dbReference type="ARBA" id="ARBA00004496"/>
    </source>
</evidence>
<dbReference type="InterPro" id="IPR000644">
    <property type="entry name" value="CBS_dom"/>
</dbReference>
<dbReference type="PANTHER" id="PTHR13780">
    <property type="entry name" value="AMP-ACTIVATED PROTEIN KINASE, GAMMA REGULATORY SUBUNIT"/>
    <property type="match status" value="1"/>
</dbReference>
<feature type="domain" description="CBS" evidence="8">
    <location>
        <begin position="435"/>
        <end position="494"/>
    </location>
</feature>
<dbReference type="EMBL" id="UFAJ01000156">
    <property type="protein sequence ID" value="SSD59525.1"/>
    <property type="molecule type" value="Genomic_DNA"/>
</dbReference>
<dbReference type="SMART" id="SM00116">
    <property type="entry name" value="CBS"/>
    <property type="match status" value="2"/>
</dbReference>
<dbReference type="Pfam" id="PF00571">
    <property type="entry name" value="CBS"/>
    <property type="match status" value="3"/>
</dbReference>
<feature type="region of interest" description="Disordered" evidence="7">
    <location>
        <begin position="552"/>
        <end position="603"/>
    </location>
</feature>
<evidence type="ECO:0000256" key="2">
    <source>
        <dbReference type="ARBA" id="ARBA00006624"/>
    </source>
</evidence>
<feature type="compositionally biased region" description="Low complexity" evidence="7">
    <location>
        <begin position="555"/>
        <end position="574"/>
    </location>
</feature>
<dbReference type="FunFam" id="3.10.580.10:FF:000035">
    <property type="entry name" value="Protein SDS23"/>
    <property type="match status" value="1"/>
</dbReference>
<sequence length="711" mass="76638">MGGSQVINNSNISNGTHSSSTSINSSNTSTNSAKRHDSIVEMLSSPLMNPISNNTCTSIPSLLENTTGNSMSSGTNNSITATPGMFNSFTASELSRTTSISSTANTYNNVNSSVSSSPSTSSLTSLGSSTIGVTNGVTANASNNSNSNFNFNSNTNPNPTDDMDIHSTTMHHSNSWFVFKVHKKNWEHIKLSQLIESNKLIYIRGDLSVEDAFNKLVEYNLTSLPVLLDETTEDGSSVSTNNTEAGNKGSGANSIGIKSMNCLTFDYNDLNSYLLLVLGKIKVLGNNSGGNNNISAQDLEKITRDCQMGKPVPVGEIVRLTPKNPFYKIPQDESLSTAMGILGSGVHKIAITDIEQQTILGILSQRRLIKYIWDNARNFKNLEPLLNASLQSLKIGVLNYSHKTASTSSGKPSSSNIPGGNNASSSSGSFRNTGGRKYSRVISISGDEPLINALYKMHIERISSIAVVDSQGILLGNISVTDVKNVTRTSQYPLLHNTCRHFITVILNNRGLEMGGKDSFPIFHVYPSSSLARTLAKLVATKAHRLWIVQPSDVGNGNANNNNSANTSNNNSATGHHHHHHHHHHNSTTNNNSSTNSSFDIPRSVSPMSVLTDSISTTSINNSTTTLNSNADDNNNSSSHISSSSANSNNNSSNEYNNIYYNNSFDNERGTGKLIGVVSLTDILGLFARRQTEYKEIDPQMARRQRSSVGI</sequence>
<dbReference type="PANTHER" id="PTHR13780:SF36">
    <property type="entry name" value="CBS DOMAIN-CONTAINING PROTEIN"/>
    <property type="match status" value="1"/>
</dbReference>
<evidence type="ECO:0000256" key="7">
    <source>
        <dbReference type="SAM" id="MobiDB-lite"/>
    </source>
</evidence>
<feature type="compositionally biased region" description="Low complexity" evidence="7">
    <location>
        <begin position="142"/>
        <end position="159"/>
    </location>
</feature>
<reference evidence="10" key="1">
    <citation type="submission" date="2018-06" db="EMBL/GenBank/DDBJ databases">
        <authorList>
            <person name="Guldener U."/>
        </authorList>
    </citation>
    <scope>NUCLEOTIDE SEQUENCE [LARGE SCALE GENOMIC DNA]</scope>
    <source>
        <strain evidence="10">UTAD17</strain>
    </source>
</reference>
<dbReference type="OrthoDB" id="3971901at2759"/>
<dbReference type="SUPFAM" id="SSF54631">
    <property type="entry name" value="CBS-domain pair"/>
    <property type="match status" value="2"/>
</dbReference>
<protein>
    <submittedName>
        <fullName evidence="9">Related to Protein SDS23</fullName>
    </submittedName>
</protein>
<evidence type="ECO:0000256" key="4">
    <source>
        <dbReference type="ARBA" id="ARBA00022737"/>
    </source>
</evidence>
<dbReference type="InterPro" id="IPR050511">
    <property type="entry name" value="AMPK_gamma/SDS23_families"/>
</dbReference>
<dbReference type="GO" id="GO:0042149">
    <property type="term" value="P:cellular response to glucose starvation"/>
    <property type="evidence" value="ECO:0007669"/>
    <property type="project" value="TreeGrafter"/>
</dbReference>
<organism evidence="9 10">
    <name type="scientific">Saccharomycodes ludwigii</name>
    <dbReference type="NCBI Taxonomy" id="36035"/>
    <lineage>
        <taxon>Eukaryota</taxon>
        <taxon>Fungi</taxon>
        <taxon>Dikarya</taxon>
        <taxon>Ascomycota</taxon>
        <taxon>Saccharomycotina</taxon>
        <taxon>Saccharomycetes</taxon>
        <taxon>Saccharomycodales</taxon>
        <taxon>Saccharomycodaceae</taxon>
        <taxon>Saccharomycodes</taxon>
    </lineage>
</organism>
<keyword evidence="10" id="KW-1185">Reference proteome</keyword>
<feature type="compositionally biased region" description="Basic residues" evidence="7">
    <location>
        <begin position="575"/>
        <end position="586"/>
    </location>
</feature>
<feature type="compositionally biased region" description="Low complexity" evidence="7">
    <location>
        <begin position="587"/>
        <end position="598"/>
    </location>
</feature>
<dbReference type="VEuPathDB" id="FungiDB:SCODWIG_01286"/>
<comment type="similarity">
    <text evidence="2">Belongs to the SDS23 family.</text>
</comment>
<proteinExistence type="inferred from homology"/>
<dbReference type="GO" id="GO:0005737">
    <property type="term" value="C:cytoplasm"/>
    <property type="evidence" value="ECO:0007669"/>
    <property type="project" value="UniProtKB-SubCell"/>
</dbReference>
<dbReference type="Proteomes" id="UP000262825">
    <property type="component" value="Unassembled WGS sequence"/>
</dbReference>
<accession>A0A376B4A7</accession>
<feature type="region of interest" description="Disordered" evidence="7">
    <location>
        <begin position="142"/>
        <end position="164"/>
    </location>
</feature>
<evidence type="ECO:0000259" key="8">
    <source>
        <dbReference type="PROSITE" id="PS51371"/>
    </source>
</evidence>
<feature type="region of interest" description="Disordered" evidence="7">
    <location>
        <begin position="1"/>
        <end position="34"/>
    </location>
</feature>